<dbReference type="Gene3D" id="3.30.428.10">
    <property type="entry name" value="HIT-like"/>
    <property type="match status" value="1"/>
</dbReference>
<dbReference type="SUPFAM" id="SSF54197">
    <property type="entry name" value="HIT-like"/>
    <property type="match status" value="1"/>
</dbReference>
<dbReference type="HOGENOM" id="CLU_019955_2_0_1"/>
<evidence type="ECO:0000256" key="3">
    <source>
        <dbReference type="ARBA" id="ARBA00022771"/>
    </source>
</evidence>
<keyword evidence="3" id="KW-0863">Zinc-finger</keyword>
<name>A0A0C9VBC6_SPHS4</name>
<proteinExistence type="predicted"/>
<dbReference type="AlphaFoldDB" id="A0A0C9VBC6"/>
<dbReference type="EMBL" id="KN837118">
    <property type="protein sequence ID" value="KIJ44274.1"/>
    <property type="molecule type" value="Genomic_DNA"/>
</dbReference>
<dbReference type="CDD" id="cd07380">
    <property type="entry name" value="MPP_CWF19_N"/>
    <property type="match status" value="1"/>
</dbReference>
<gene>
    <name evidence="6" type="ORF">M422DRAFT_30418</name>
</gene>
<organism evidence="6 7">
    <name type="scientific">Sphaerobolus stellatus (strain SS14)</name>
    <dbReference type="NCBI Taxonomy" id="990650"/>
    <lineage>
        <taxon>Eukaryota</taxon>
        <taxon>Fungi</taxon>
        <taxon>Dikarya</taxon>
        <taxon>Basidiomycota</taxon>
        <taxon>Agaricomycotina</taxon>
        <taxon>Agaricomycetes</taxon>
        <taxon>Phallomycetidae</taxon>
        <taxon>Geastrales</taxon>
        <taxon>Sphaerobolaceae</taxon>
        <taxon>Sphaerobolus</taxon>
    </lineage>
</organism>
<dbReference type="SUPFAM" id="SSF57756">
    <property type="entry name" value="Retrovirus zinc finger-like domains"/>
    <property type="match status" value="1"/>
</dbReference>
<dbReference type="InterPro" id="IPR025829">
    <property type="entry name" value="Zn_knuckle_CX2CX3GHX4C"/>
</dbReference>
<accession>A0A0C9VBC6</accession>
<dbReference type="InterPro" id="IPR006767">
    <property type="entry name" value="Cwf19-like_C_dom-2"/>
</dbReference>
<dbReference type="GO" id="GO:0000398">
    <property type="term" value="P:mRNA splicing, via spliceosome"/>
    <property type="evidence" value="ECO:0007669"/>
    <property type="project" value="TreeGrafter"/>
</dbReference>
<dbReference type="GO" id="GO:0061632">
    <property type="term" value="F:RNA lariat debranching enzyme activator activity"/>
    <property type="evidence" value="ECO:0007669"/>
    <property type="project" value="TreeGrafter"/>
</dbReference>
<keyword evidence="4" id="KW-0862">Zinc</keyword>
<dbReference type="InterPro" id="IPR036265">
    <property type="entry name" value="HIT-like_sf"/>
</dbReference>
<dbReference type="GO" id="GO:0003676">
    <property type="term" value="F:nucleic acid binding"/>
    <property type="evidence" value="ECO:0007669"/>
    <property type="project" value="InterPro"/>
</dbReference>
<dbReference type="OrthoDB" id="444325at2759"/>
<feature type="domain" description="CCHC-type" evidence="5">
    <location>
        <begin position="339"/>
        <end position="355"/>
    </location>
</feature>
<keyword evidence="2" id="KW-0479">Metal-binding</keyword>
<evidence type="ECO:0000256" key="2">
    <source>
        <dbReference type="ARBA" id="ARBA00022723"/>
    </source>
</evidence>
<evidence type="ECO:0000313" key="7">
    <source>
        <dbReference type="Proteomes" id="UP000054279"/>
    </source>
</evidence>
<evidence type="ECO:0000259" key="5">
    <source>
        <dbReference type="SMART" id="SM00343"/>
    </source>
</evidence>
<dbReference type="Pfam" id="PF04676">
    <property type="entry name" value="CwfJ_C_2"/>
    <property type="match status" value="1"/>
</dbReference>
<keyword evidence="1" id="KW-0507">mRNA processing</keyword>
<dbReference type="PANTHER" id="PTHR12072:SF4">
    <property type="entry name" value="CWF19-LIKE PROTEIN 1"/>
    <property type="match status" value="1"/>
</dbReference>
<dbReference type="GO" id="GO:0071014">
    <property type="term" value="C:post-mRNA release spliceosomal complex"/>
    <property type="evidence" value="ECO:0007669"/>
    <property type="project" value="TreeGrafter"/>
</dbReference>
<evidence type="ECO:0000313" key="6">
    <source>
        <dbReference type="EMBL" id="KIJ44274.1"/>
    </source>
</evidence>
<keyword evidence="7" id="KW-1185">Reference proteome</keyword>
<dbReference type="Pfam" id="PF13696">
    <property type="entry name" value="zf-CCHC_2"/>
    <property type="match status" value="1"/>
</dbReference>
<dbReference type="GO" id="GO:0008270">
    <property type="term" value="F:zinc ion binding"/>
    <property type="evidence" value="ECO:0007669"/>
    <property type="project" value="UniProtKB-KW"/>
</dbReference>
<dbReference type="Gene3D" id="4.10.60.10">
    <property type="entry name" value="Zinc finger, CCHC-type"/>
    <property type="match status" value="1"/>
</dbReference>
<dbReference type="Pfam" id="PF04677">
    <property type="entry name" value="CwfJ_C_1"/>
    <property type="match status" value="1"/>
</dbReference>
<protein>
    <recommendedName>
        <fullName evidence="5">CCHC-type domain-containing protein</fullName>
    </recommendedName>
</protein>
<dbReference type="InterPro" id="IPR001878">
    <property type="entry name" value="Znf_CCHC"/>
</dbReference>
<reference evidence="6 7" key="1">
    <citation type="submission" date="2014-06" db="EMBL/GenBank/DDBJ databases">
        <title>Evolutionary Origins and Diversification of the Mycorrhizal Mutualists.</title>
        <authorList>
            <consortium name="DOE Joint Genome Institute"/>
            <consortium name="Mycorrhizal Genomics Consortium"/>
            <person name="Kohler A."/>
            <person name="Kuo A."/>
            <person name="Nagy L.G."/>
            <person name="Floudas D."/>
            <person name="Copeland A."/>
            <person name="Barry K.W."/>
            <person name="Cichocki N."/>
            <person name="Veneault-Fourrey C."/>
            <person name="LaButti K."/>
            <person name="Lindquist E.A."/>
            <person name="Lipzen A."/>
            <person name="Lundell T."/>
            <person name="Morin E."/>
            <person name="Murat C."/>
            <person name="Riley R."/>
            <person name="Ohm R."/>
            <person name="Sun H."/>
            <person name="Tunlid A."/>
            <person name="Henrissat B."/>
            <person name="Grigoriev I.V."/>
            <person name="Hibbett D.S."/>
            <person name="Martin F."/>
        </authorList>
    </citation>
    <scope>NUCLEOTIDE SEQUENCE [LARGE SCALE GENOMIC DNA]</scope>
    <source>
        <strain evidence="6 7">SS14</strain>
    </source>
</reference>
<evidence type="ECO:0000256" key="4">
    <source>
        <dbReference type="ARBA" id="ARBA00022833"/>
    </source>
</evidence>
<evidence type="ECO:0000256" key="1">
    <source>
        <dbReference type="ARBA" id="ARBA00022664"/>
    </source>
</evidence>
<dbReference type="PANTHER" id="PTHR12072">
    <property type="entry name" value="CWF19, CELL CYCLE CONTROL PROTEIN"/>
    <property type="match status" value="1"/>
</dbReference>
<sequence>MATLKVLAIGAVLGSFKSFFSKVKAFDQKHGKFEMVIATGDFFAPEDDTSKEEELIELLEDKLEVPLQVYIMQGQNAFPKAVIEKVEKTGGTLCNNVFLLGRAGVFSTAHGLKIACLGGAYAPEKFYDKANGADLSNPYFTSASLKQLLNQPALNPSASNPNSLAAMKALTSFQYIDILLTQTWPTSIAADTTTMPPDLQPELAPQLDELVKKAKPRYFFTSGAGRFWEREPFYWPEENNRLTRFVTLGAFGATGTGKKERWYYAFSISTAPPPATPIPPPANATRNPFLADSSEGHKRTFDQTIEQGESGTFGNVEKRFKGADAGKAPPNEKPHEGYVCRICKGTDHFIRDCPQKNPLNADGTRKPREGYVCRACGSDQHYIKDCAVAQAGPKEVVRGRGVQREIRPDECWFCLSNPNLAKHLIVAIGTECYLTLPKGQLPPTQTSDTRGVAPVPGGGHVLIIPVSHYPTFSSIPEDLAPPISAEVEQFKSALRKFYAKYSAQPVSFEVSRLTAKGGHAHVQVIPVPNKFTSEQIENAFRSFGQHTGVEFEVEEETEGTNMRRTENYFRVELPNGRKLIHLMKGSFDLQFGRIALGNLMRLQDRVDWKTCALSDEEEKTDAQEFKKAFAEFDFTQ</sequence>
<dbReference type="InterPro" id="IPR006768">
    <property type="entry name" value="Cwf19-like_C_dom-1"/>
</dbReference>
<dbReference type="InterPro" id="IPR036875">
    <property type="entry name" value="Znf_CCHC_sf"/>
</dbReference>
<dbReference type="SMART" id="SM00343">
    <property type="entry name" value="ZnF_C2HC"/>
    <property type="match status" value="2"/>
</dbReference>
<dbReference type="InterPro" id="IPR040194">
    <property type="entry name" value="Cwf19-like"/>
</dbReference>
<feature type="domain" description="CCHC-type" evidence="5">
    <location>
        <begin position="372"/>
        <end position="388"/>
    </location>
</feature>
<dbReference type="Proteomes" id="UP000054279">
    <property type="component" value="Unassembled WGS sequence"/>
</dbReference>